<organism evidence="1 2">
    <name type="scientific">Pedobacter steynii</name>
    <dbReference type="NCBI Taxonomy" id="430522"/>
    <lineage>
        <taxon>Bacteria</taxon>
        <taxon>Pseudomonadati</taxon>
        <taxon>Bacteroidota</taxon>
        <taxon>Sphingobacteriia</taxon>
        <taxon>Sphingobacteriales</taxon>
        <taxon>Sphingobacteriaceae</taxon>
        <taxon>Pedobacter</taxon>
    </lineage>
</organism>
<evidence type="ECO:0000313" key="2">
    <source>
        <dbReference type="Proteomes" id="UP000094313"/>
    </source>
</evidence>
<name>A0A1D7QNQ0_9SPHI</name>
<protein>
    <recommendedName>
        <fullName evidence="3">YdhG-like domain-containing protein</fullName>
    </recommendedName>
</protein>
<keyword evidence="2" id="KW-1185">Reference proteome</keyword>
<accession>A0A1D7QNQ0</accession>
<reference evidence="1 2" key="1">
    <citation type="submission" date="2016-08" db="EMBL/GenBank/DDBJ databases">
        <authorList>
            <person name="Seilhamer J.J."/>
        </authorList>
    </citation>
    <scope>NUCLEOTIDE SEQUENCE [LARGE SCALE GENOMIC DNA]</scope>
    <source>
        <strain evidence="1 2">DX4</strain>
    </source>
</reference>
<sequence>MRSDKQYLRKPVIEINLMLMKTDFVEIFQTIRAALQPYATLGFSNRLNSETAYELWSDKNVVIEGRKRTEVFFASVVIQKGHVGFYYMPVYAEPDMKAVFDPKLLKLLKGKSCFHIKQLDEELLSMIESALAEGYKLYKEKGWVA</sequence>
<gene>
    <name evidence="1" type="ORF">BFS30_25985</name>
</gene>
<evidence type="ECO:0008006" key="3">
    <source>
        <dbReference type="Google" id="ProtNLM"/>
    </source>
</evidence>
<dbReference type="AlphaFoldDB" id="A0A1D7QNQ0"/>
<proteinExistence type="predicted"/>
<dbReference type="KEGG" id="psty:BFS30_25985"/>
<dbReference type="Proteomes" id="UP000094313">
    <property type="component" value="Chromosome"/>
</dbReference>
<evidence type="ECO:0000313" key="1">
    <source>
        <dbReference type="EMBL" id="AOM80310.1"/>
    </source>
</evidence>
<dbReference type="EMBL" id="CP017141">
    <property type="protein sequence ID" value="AOM80310.1"/>
    <property type="molecule type" value="Genomic_DNA"/>
</dbReference>